<name>A0ABR0QHS3_GOSAR</name>
<keyword evidence="3" id="KW-1185">Reference proteome</keyword>
<evidence type="ECO:0000313" key="3">
    <source>
        <dbReference type="Proteomes" id="UP001358586"/>
    </source>
</evidence>
<evidence type="ECO:0000313" key="2">
    <source>
        <dbReference type="EMBL" id="KAK5838854.1"/>
    </source>
</evidence>
<feature type="coiled-coil region" evidence="1">
    <location>
        <begin position="8"/>
        <end position="82"/>
    </location>
</feature>
<sequence>MGDVNETLEEVDGYIIELELRYDQLKEQVADALSANVVTMQWVLNTAVGELTEKINALEAMVMDLKDHIKELKRELVIYKAVFGNEVSVASLKLNVHVLKLKKFNWSMFVKNMDNFLWGMKEYFCPKGIINDGTKVYRCEARLTYHWDLGRSSRVNSRSDPRYPKSVKKMKQSQSVRL</sequence>
<evidence type="ECO:0000256" key="1">
    <source>
        <dbReference type="SAM" id="Coils"/>
    </source>
</evidence>
<proteinExistence type="predicted"/>
<protein>
    <submittedName>
        <fullName evidence="2">Uncharacterized protein</fullName>
    </submittedName>
</protein>
<organism evidence="2 3">
    <name type="scientific">Gossypium arboreum</name>
    <name type="common">Tree cotton</name>
    <name type="synonym">Gossypium nanking</name>
    <dbReference type="NCBI Taxonomy" id="29729"/>
    <lineage>
        <taxon>Eukaryota</taxon>
        <taxon>Viridiplantae</taxon>
        <taxon>Streptophyta</taxon>
        <taxon>Embryophyta</taxon>
        <taxon>Tracheophyta</taxon>
        <taxon>Spermatophyta</taxon>
        <taxon>Magnoliopsida</taxon>
        <taxon>eudicotyledons</taxon>
        <taxon>Gunneridae</taxon>
        <taxon>Pentapetalae</taxon>
        <taxon>rosids</taxon>
        <taxon>malvids</taxon>
        <taxon>Malvales</taxon>
        <taxon>Malvaceae</taxon>
        <taxon>Malvoideae</taxon>
        <taxon>Gossypium</taxon>
    </lineage>
</organism>
<dbReference type="Proteomes" id="UP001358586">
    <property type="component" value="Chromosome 3"/>
</dbReference>
<reference evidence="2 3" key="1">
    <citation type="submission" date="2023-03" db="EMBL/GenBank/DDBJ databases">
        <title>WGS of Gossypium arboreum.</title>
        <authorList>
            <person name="Yu D."/>
        </authorList>
    </citation>
    <scope>NUCLEOTIDE SEQUENCE [LARGE SCALE GENOMIC DNA]</scope>
    <source>
        <tissue evidence="2">Leaf</tissue>
    </source>
</reference>
<comment type="caution">
    <text evidence="2">The sequence shown here is derived from an EMBL/GenBank/DDBJ whole genome shotgun (WGS) entry which is preliminary data.</text>
</comment>
<accession>A0ABR0QHS3</accession>
<gene>
    <name evidence="2" type="ORF">PVK06_007598</name>
</gene>
<dbReference type="EMBL" id="JARKNE010000003">
    <property type="protein sequence ID" value="KAK5838854.1"/>
    <property type="molecule type" value="Genomic_DNA"/>
</dbReference>
<keyword evidence="1" id="KW-0175">Coiled coil</keyword>